<dbReference type="SMART" id="SM00419">
    <property type="entry name" value="HTH_CRP"/>
    <property type="match status" value="1"/>
</dbReference>
<dbReference type="InterPro" id="IPR014710">
    <property type="entry name" value="RmlC-like_jellyroll"/>
</dbReference>
<reference evidence="6" key="1">
    <citation type="submission" date="2021-04" db="EMBL/GenBank/DDBJ databases">
        <title>The genome sequence of Ideonella sp. 4Y11.</title>
        <authorList>
            <person name="Liu Y."/>
        </authorList>
    </citation>
    <scope>NUCLEOTIDE SEQUENCE</scope>
    <source>
        <strain evidence="6">4Y11</strain>
    </source>
</reference>
<accession>A0A940YRW5</accession>
<keyword evidence="7" id="KW-1185">Reference proteome</keyword>
<dbReference type="InterPro" id="IPR018490">
    <property type="entry name" value="cNMP-bd_dom_sf"/>
</dbReference>
<dbReference type="InterPro" id="IPR036388">
    <property type="entry name" value="WH-like_DNA-bd_sf"/>
</dbReference>
<evidence type="ECO:0000256" key="3">
    <source>
        <dbReference type="ARBA" id="ARBA00023163"/>
    </source>
</evidence>
<name>A0A940YRW5_9BURK</name>
<evidence type="ECO:0000256" key="1">
    <source>
        <dbReference type="ARBA" id="ARBA00023015"/>
    </source>
</evidence>
<keyword evidence="2" id="KW-0238">DNA-binding</keyword>
<evidence type="ECO:0000313" key="7">
    <source>
        <dbReference type="Proteomes" id="UP000678374"/>
    </source>
</evidence>
<dbReference type="CDD" id="cd00038">
    <property type="entry name" value="CAP_ED"/>
    <property type="match status" value="1"/>
</dbReference>
<keyword evidence="3" id="KW-0804">Transcription</keyword>
<dbReference type="PANTHER" id="PTHR24567">
    <property type="entry name" value="CRP FAMILY TRANSCRIPTIONAL REGULATORY PROTEIN"/>
    <property type="match status" value="1"/>
</dbReference>
<proteinExistence type="predicted"/>
<dbReference type="Proteomes" id="UP000678374">
    <property type="component" value="Unassembled WGS sequence"/>
</dbReference>
<dbReference type="Pfam" id="PF13545">
    <property type="entry name" value="HTH_Crp_2"/>
    <property type="match status" value="1"/>
</dbReference>
<comment type="caution">
    <text evidence="6">The sequence shown here is derived from an EMBL/GenBank/DDBJ whole genome shotgun (WGS) entry which is preliminary data.</text>
</comment>
<dbReference type="SUPFAM" id="SSF46785">
    <property type="entry name" value="Winged helix' DNA-binding domain"/>
    <property type="match status" value="1"/>
</dbReference>
<dbReference type="InterPro" id="IPR036390">
    <property type="entry name" value="WH_DNA-bd_sf"/>
</dbReference>
<feature type="domain" description="Cyclic nucleotide-binding" evidence="4">
    <location>
        <begin position="27"/>
        <end position="135"/>
    </location>
</feature>
<organism evidence="6 7">
    <name type="scientific">Ideonella aquatica</name>
    <dbReference type="NCBI Taxonomy" id="2824119"/>
    <lineage>
        <taxon>Bacteria</taxon>
        <taxon>Pseudomonadati</taxon>
        <taxon>Pseudomonadota</taxon>
        <taxon>Betaproteobacteria</taxon>
        <taxon>Burkholderiales</taxon>
        <taxon>Sphaerotilaceae</taxon>
        <taxon>Ideonella</taxon>
    </lineage>
</organism>
<dbReference type="PROSITE" id="PS50042">
    <property type="entry name" value="CNMP_BINDING_3"/>
    <property type="match status" value="1"/>
</dbReference>
<evidence type="ECO:0000256" key="2">
    <source>
        <dbReference type="ARBA" id="ARBA00023125"/>
    </source>
</evidence>
<keyword evidence="1" id="KW-0805">Transcription regulation</keyword>
<protein>
    <submittedName>
        <fullName evidence="6">Crp/Fnr family transcriptional regulator</fullName>
    </submittedName>
</protein>
<dbReference type="InterPro" id="IPR012318">
    <property type="entry name" value="HTH_CRP"/>
</dbReference>
<dbReference type="InterPro" id="IPR000595">
    <property type="entry name" value="cNMP-bd_dom"/>
</dbReference>
<dbReference type="Gene3D" id="1.10.10.10">
    <property type="entry name" value="Winged helix-like DNA-binding domain superfamily/Winged helix DNA-binding domain"/>
    <property type="match status" value="1"/>
</dbReference>
<dbReference type="Gene3D" id="2.60.120.10">
    <property type="entry name" value="Jelly Rolls"/>
    <property type="match status" value="1"/>
</dbReference>
<gene>
    <name evidence="6" type="ORF">KAK06_04815</name>
</gene>
<dbReference type="GO" id="GO:0003677">
    <property type="term" value="F:DNA binding"/>
    <property type="evidence" value="ECO:0007669"/>
    <property type="project" value="UniProtKB-KW"/>
</dbReference>
<dbReference type="RefSeq" id="WP_210800786.1">
    <property type="nucleotide sequence ID" value="NZ_JAGQDE010000003.1"/>
</dbReference>
<feature type="domain" description="HTH crp-type" evidence="5">
    <location>
        <begin position="149"/>
        <end position="221"/>
    </location>
</feature>
<dbReference type="PROSITE" id="PS51063">
    <property type="entry name" value="HTH_CRP_2"/>
    <property type="match status" value="1"/>
</dbReference>
<dbReference type="GO" id="GO:0003700">
    <property type="term" value="F:DNA-binding transcription factor activity"/>
    <property type="evidence" value="ECO:0007669"/>
    <property type="project" value="TreeGrafter"/>
</dbReference>
<evidence type="ECO:0000259" key="5">
    <source>
        <dbReference type="PROSITE" id="PS51063"/>
    </source>
</evidence>
<evidence type="ECO:0000313" key="6">
    <source>
        <dbReference type="EMBL" id="MBQ0958270.1"/>
    </source>
</evidence>
<dbReference type="PANTHER" id="PTHR24567:SF74">
    <property type="entry name" value="HTH-TYPE TRANSCRIPTIONAL REGULATOR ARCR"/>
    <property type="match status" value="1"/>
</dbReference>
<dbReference type="SUPFAM" id="SSF51206">
    <property type="entry name" value="cAMP-binding domain-like"/>
    <property type="match status" value="1"/>
</dbReference>
<sequence>MSMLPDPRQWGQLFGGAALGHAEAAALNEATRPRRVPAGLLVFAQGERARGLLLVVDGDVALGLRGSDLAFRTERHLHGPAWLDLSAGWLGEAHAIDGRAMTSATIAEISREAMGAVLERFPVLARRLVTTLAREVRALAVNTHDLMHKDAPARLAAWLHERCQPDPVHPERALIQLPMRKRDIASQLAITPETLSRLMRSFTSQGVLQVAGYTVHVLDPAALAAIARSH</sequence>
<dbReference type="InterPro" id="IPR050397">
    <property type="entry name" value="Env_Response_Regulators"/>
</dbReference>
<dbReference type="EMBL" id="JAGQDE010000003">
    <property type="protein sequence ID" value="MBQ0958270.1"/>
    <property type="molecule type" value="Genomic_DNA"/>
</dbReference>
<evidence type="ECO:0000259" key="4">
    <source>
        <dbReference type="PROSITE" id="PS50042"/>
    </source>
</evidence>
<dbReference type="AlphaFoldDB" id="A0A940YRW5"/>
<dbReference type="GO" id="GO:0005829">
    <property type="term" value="C:cytosol"/>
    <property type="evidence" value="ECO:0007669"/>
    <property type="project" value="TreeGrafter"/>
</dbReference>